<organism evidence="1 2">
    <name type="scientific">Rhododendron molle</name>
    <name type="common">Chinese azalea</name>
    <name type="synonym">Azalea mollis</name>
    <dbReference type="NCBI Taxonomy" id="49168"/>
    <lineage>
        <taxon>Eukaryota</taxon>
        <taxon>Viridiplantae</taxon>
        <taxon>Streptophyta</taxon>
        <taxon>Embryophyta</taxon>
        <taxon>Tracheophyta</taxon>
        <taxon>Spermatophyta</taxon>
        <taxon>Magnoliopsida</taxon>
        <taxon>eudicotyledons</taxon>
        <taxon>Gunneridae</taxon>
        <taxon>Pentapetalae</taxon>
        <taxon>asterids</taxon>
        <taxon>Ericales</taxon>
        <taxon>Ericaceae</taxon>
        <taxon>Ericoideae</taxon>
        <taxon>Rhodoreae</taxon>
        <taxon>Rhododendron</taxon>
    </lineage>
</organism>
<protein>
    <submittedName>
        <fullName evidence="1">Uncharacterized protein</fullName>
    </submittedName>
</protein>
<name>A0ACC0M9V8_RHOML</name>
<reference evidence="1" key="1">
    <citation type="submission" date="2022-02" db="EMBL/GenBank/DDBJ databases">
        <title>Plant Genome Project.</title>
        <authorList>
            <person name="Zhang R.-G."/>
        </authorList>
    </citation>
    <scope>NUCLEOTIDE SEQUENCE</scope>
    <source>
        <strain evidence="1">AT1</strain>
    </source>
</reference>
<evidence type="ECO:0000313" key="2">
    <source>
        <dbReference type="Proteomes" id="UP001062846"/>
    </source>
</evidence>
<dbReference type="EMBL" id="CM046396">
    <property type="protein sequence ID" value="KAI8537674.1"/>
    <property type="molecule type" value="Genomic_DNA"/>
</dbReference>
<dbReference type="Proteomes" id="UP001062846">
    <property type="component" value="Chromosome 9"/>
</dbReference>
<comment type="caution">
    <text evidence="1">The sequence shown here is derived from an EMBL/GenBank/DDBJ whole genome shotgun (WGS) entry which is preliminary data.</text>
</comment>
<proteinExistence type="predicted"/>
<sequence>MVYAQFMGLLVKLMGGSLYLRVFLKRFCIPGQGSGCFSSSSAGAEAERVVVCSCGRTTE</sequence>
<accession>A0ACC0M9V8</accession>
<gene>
    <name evidence="1" type="ORF">RHMOL_Rhmol09G0042400</name>
</gene>
<evidence type="ECO:0000313" key="1">
    <source>
        <dbReference type="EMBL" id="KAI8537674.1"/>
    </source>
</evidence>
<keyword evidence="2" id="KW-1185">Reference proteome</keyword>